<evidence type="ECO:0000256" key="1">
    <source>
        <dbReference type="ARBA" id="ARBA00009684"/>
    </source>
</evidence>
<dbReference type="SUPFAM" id="SSF55060">
    <property type="entry name" value="GHMP Kinase, C-terminal domain"/>
    <property type="match status" value="1"/>
</dbReference>
<dbReference type="KEGG" id="doa:AXF15_07990"/>
<dbReference type="GO" id="GO:0005524">
    <property type="term" value="F:ATP binding"/>
    <property type="evidence" value="ECO:0007669"/>
    <property type="project" value="UniProtKB-UniRule"/>
</dbReference>
<dbReference type="PANTHER" id="PTHR43527">
    <property type="entry name" value="4-DIPHOSPHOCYTIDYL-2-C-METHYL-D-ERYTHRITOL KINASE, CHLOROPLASTIC"/>
    <property type="match status" value="1"/>
</dbReference>
<evidence type="ECO:0000256" key="5">
    <source>
        <dbReference type="ARBA" id="ARBA00022741"/>
    </source>
</evidence>
<evidence type="ECO:0000259" key="10">
    <source>
        <dbReference type="Pfam" id="PF00288"/>
    </source>
</evidence>
<evidence type="ECO:0000256" key="2">
    <source>
        <dbReference type="ARBA" id="ARBA00012052"/>
    </source>
</evidence>
<sequence>MMEFALTAGCKVNLYLDIVGIRPDGYHEIESLFYPLPAPCDTLLVREGESGFSLSCSDPSLATDANIVSRAYRLFAETTGFAPDVFVHIQKRIPMGAGLGGGSSDAAAFLLWLNGRAGEKALAAGELAEAALSLGADVPFFLVNQPAWITGIGERIEPILCDLGDTLVLLICPPLRVDTGWAYGRWDEVHVGGPRSRKKLTPHPPLTRKFCFTNPSALWNAFENVVFQEFPLLRDIKSDVMRHGAKGCVMSGTGSTLVALFDAPEDALSCARRLHAAGCGCHAVKSGREFSLES</sequence>
<dbReference type="InterPro" id="IPR004424">
    <property type="entry name" value="IspE"/>
</dbReference>
<feature type="domain" description="GHMP kinase C-terminal" evidence="11">
    <location>
        <begin position="222"/>
        <end position="276"/>
    </location>
</feature>
<dbReference type="SUPFAM" id="SSF54211">
    <property type="entry name" value="Ribosomal protein S5 domain 2-like"/>
    <property type="match status" value="1"/>
</dbReference>
<dbReference type="InterPro" id="IPR006204">
    <property type="entry name" value="GHMP_kinase_N_dom"/>
</dbReference>
<comment type="similarity">
    <text evidence="1 9">Belongs to the GHMP kinase family. IspE subfamily.</text>
</comment>
<organism evidence="12 13">
    <name type="scientific">Desulfomicrobium orale DSM 12838</name>
    <dbReference type="NCBI Taxonomy" id="888061"/>
    <lineage>
        <taxon>Bacteria</taxon>
        <taxon>Pseudomonadati</taxon>
        <taxon>Thermodesulfobacteriota</taxon>
        <taxon>Desulfovibrionia</taxon>
        <taxon>Desulfovibrionales</taxon>
        <taxon>Desulfomicrobiaceae</taxon>
        <taxon>Desulfomicrobium</taxon>
    </lineage>
</organism>
<keyword evidence="7 9" id="KW-0067">ATP-binding</keyword>
<reference evidence="13" key="1">
    <citation type="submission" date="2016-02" db="EMBL/GenBank/DDBJ databases">
        <authorList>
            <person name="Holder M.E."/>
            <person name="Ajami N.J."/>
            <person name="Petrosino J.F."/>
        </authorList>
    </citation>
    <scope>NUCLEOTIDE SEQUENCE [LARGE SCALE GENOMIC DNA]</scope>
    <source>
        <strain evidence="13">DSM 12838</strain>
    </source>
</reference>
<dbReference type="Pfam" id="PF00288">
    <property type="entry name" value="GHMP_kinases_N"/>
    <property type="match status" value="1"/>
</dbReference>
<keyword evidence="13" id="KW-1185">Reference proteome</keyword>
<comment type="pathway">
    <text evidence="9">Isoprenoid biosynthesis; isopentenyl diphosphate biosynthesis via DXP pathway; isopentenyl diphosphate from 1-deoxy-D-xylulose 5-phosphate: step 3/6.</text>
</comment>
<feature type="binding site" evidence="9">
    <location>
        <begin position="94"/>
        <end position="104"/>
    </location>
    <ligand>
        <name>ATP</name>
        <dbReference type="ChEBI" id="CHEBI:30616"/>
    </ligand>
</feature>
<evidence type="ECO:0000256" key="4">
    <source>
        <dbReference type="ARBA" id="ARBA00022679"/>
    </source>
</evidence>
<gene>
    <name evidence="9" type="primary">ispE</name>
    <name evidence="12" type="ORF">AXF15_07990</name>
</gene>
<dbReference type="GO" id="GO:0016114">
    <property type="term" value="P:terpenoid biosynthetic process"/>
    <property type="evidence" value="ECO:0007669"/>
    <property type="project" value="UniProtKB-UniRule"/>
</dbReference>
<evidence type="ECO:0000259" key="11">
    <source>
        <dbReference type="Pfam" id="PF08544"/>
    </source>
</evidence>
<dbReference type="UniPathway" id="UPA00056">
    <property type="reaction ID" value="UER00094"/>
</dbReference>
<evidence type="ECO:0000256" key="8">
    <source>
        <dbReference type="ARBA" id="ARBA00032554"/>
    </source>
</evidence>
<evidence type="ECO:0000256" key="6">
    <source>
        <dbReference type="ARBA" id="ARBA00022777"/>
    </source>
</evidence>
<dbReference type="InterPro" id="IPR014721">
    <property type="entry name" value="Ribsml_uS5_D2-typ_fold_subgr"/>
</dbReference>
<evidence type="ECO:0000313" key="13">
    <source>
        <dbReference type="Proteomes" id="UP000063964"/>
    </source>
</evidence>
<dbReference type="OrthoDB" id="9809438at2"/>
<dbReference type="STRING" id="888061.AXF15_07990"/>
<protein>
    <recommendedName>
        <fullName evidence="3 9">4-diphosphocytidyl-2-C-methyl-D-erythritol kinase</fullName>
        <shortName evidence="9">CMK</shortName>
        <ecNumber evidence="2 9">2.7.1.148</ecNumber>
    </recommendedName>
    <alternativeName>
        <fullName evidence="8 9">4-(cytidine-5'-diphospho)-2-C-methyl-D-erythritol kinase</fullName>
    </alternativeName>
</protein>
<feature type="domain" description="GHMP kinase N-terminal" evidence="10">
    <location>
        <begin position="66"/>
        <end position="143"/>
    </location>
</feature>
<dbReference type="Gene3D" id="3.30.70.890">
    <property type="entry name" value="GHMP kinase, C-terminal domain"/>
    <property type="match status" value="1"/>
</dbReference>
<dbReference type="PIRSF" id="PIRSF010376">
    <property type="entry name" value="IspE"/>
    <property type="match status" value="1"/>
</dbReference>
<dbReference type="Pfam" id="PF08544">
    <property type="entry name" value="GHMP_kinases_C"/>
    <property type="match status" value="1"/>
</dbReference>
<dbReference type="GO" id="GO:0050515">
    <property type="term" value="F:4-(cytidine 5'-diphospho)-2-C-methyl-D-erythritol kinase activity"/>
    <property type="evidence" value="ECO:0007669"/>
    <property type="project" value="UniProtKB-UniRule"/>
</dbReference>
<comment type="function">
    <text evidence="9">Catalyzes the phosphorylation of the position 2 hydroxy group of 4-diphosphocytidyl-2C-methyl-D-erythritol.</text>
</comment>
<accession>A0A0X8JQL7</accession>
<feature type="active site" evidence="9">
    <location>
        <position position="11"/>
    </location>
</feature>
<dbReference type="InterPro" id="IPR020568">
    <property type="entry name" value="Ribosomal_Su5_D2-typ_SF"/>
</dbReference>
<dbReference type="Gene3D" id="3.30.230.10">
    <property type="match status" value="1"/>
</dbReference>
<evidence type="ECO:0000256" key="3">
    <source>
        <dbReference type="ARBA" id="ARBA00017473"/>
    </source>
</evidence>
<feature type="active site" evidence="9">
    <location>
        <position position="137"/>
    </location>
</feature>
<dbReference type="InterPro" id="IPR036554">
    <property type="entry name" value="GHMP_kinase_C_sf"/>
</dbReference>
<dbReference type="RefSeq" id="WP_066605699.1">
    <property type="nucleotide sequence ID" value="NZ_CP014230.1"/>
</dbReference>
<dbReference type="EMBL" id="CP014230">
    <property type="protein sequence ID" value="AMD93041.1"/>
    <property type="molecule type" value="Genomic_DNA"/>
</dbReference>
<dbReference type="HAMAP" id="MF_00061">
    <property type="entry name" value="IspE"/>
    <property type="match status" value="1"/>
</dbReference>
<keyword evidence="4 9" id="KW-0808">Transferase</keyword>
<dbReference type="NCBIfam" id="TIGR00154">
    <property type="entry name" value="ispE"/>
    <property type="match status" value="1"/>
</dbReference>
<proteinExistence type="inferred from homology"/>
<evidence type="ECO:0000256" key="9">
    <source>
        <dbReference type="HAMAP-Rule" id="MF_00061"/>
    </source>
</evidence>
<evidence type="ECO:0000256" key="7">
    <source>
        <dbReference type="ARBA" id="ARBA00022840"/>
    </source>
</evidence>
<keyword evidence="5 9" id="KW-0547">Nucleotide-binding</keyword>
<comment type="catalytic activity">
    <reaction evidence="9">
        <text>4-CDP-2-C-methyl-D-erythritol + ATP = 4-CDP-2-C-methyl-D-erythritol 2-phosphate + ADP + H(+)</text>
        <dbReference type="Rhea" id="RHEA:18437"/>
        <dbReference type="ChEBI" id="CHEBI:15378"/>
        <dbReference type="ChEBI" id="CHEBI:30616"/>
        <dbReference type="ChEBI" id="CHEBI:57823"/>
        <dbReference type="ChEBI" id="CHEBI:57919"/>
        <dbReference type="ChEBI" id="CHEBI:456216"/>
        <dbReference type="EC" id="2.7.1.148"/>
    </reaction>
</comment>
<name>A0A0X8JQL7_9BACT</name>
<keyword evidence="9" id="KW-0414">Isoprene biosynthesis</keyword>
<dbReference type="Proteomes" id="UP000063964">
    <property type="component" value="Chromosome"/>
</dbReference>
<dbReference type="AlphaFoldDB" id="A0A0X8JQL7"/>
<dbReference type="InterPro" id="IPR013750">
    <property type="entry name" value="GHMP_kinase_C_dom"/>
</dbReference>
<evidence type="ECO:0000313" key="12">
    <source>
        <dbReference type="EMBL" id="AMD93041.1"/>
    </source>
</evidence>
<dbReference type="EC" id="2.7.1.148" evidence="2 9"/>
<dbReference type="GO" id="GO:0019288">
    <property type="term" value="P:isopentenyl diphosphate biosynthetic process, methylerythritol 4-phosphate pathway"/>
    <property type="evidence" value="ECO:0007669"/>
    <property type="project" value="UniProtKB-UniRule"/>
</dbReference>
<dbReference type="PANTHER" id="PTHR43527:SF2">
    <property type="entry name" value="4-DIPHOSPHOCYTIDYL-2-C-METHYL-D-ERYTHRITOL KINASE, CHLOROPLASTIC"/>
    <property type="match status" value="1"/>
</dbReference>
<keyword evidence="6 9" id="KW-0418">Kinase</keyword>